<evidence type="ECO:0000313" key="6">
    <source>
        <dbReference type="EMBL" id="KAK6185130.1"/>
    </source>
</evidence>
<dbReference type="Pfam" id="PF24545">
    <property type="entry name" value="Ig_TPPC8_1st"/>
    <property type="match status" value="1"/>
</dbReference>
<dbReference type="InterPro" id="IPR057651">
    <property type="entry name" value="Ig_TPPC8_C"/>
</dbReference>
<dbReference type="GO" id="GO:1990072">
    <property type="term" value="C:TRAPPIII protein complex"/>
    <property type="evidence" value="ECO:0007669"/>
    <property type="project" value="TreeGrafter"/>
</dbReference>
<keyword evidence="7" id="KW-1185">Reference proteome</keyword>
<feature type="region of interest" description="Disordered" evidence="1">
    <location>
        <begin position="342"/>
        <end position="385"/>
    </location>
</feature>
<dbReference type="Pfam" id="PF24542">
    <property type="entry name" value="Ig_TPPC8_C"/>
    <property type="match status" value="1"/>
</dbReference>
<evidence type="ECO:0000259" key="2">
    <source>
        <dbReference type="Pfam" id="PF24542"/>
    </source>
</evidence>
<accession>A0AAN8Q898</accession>
<dbReference type="InterPro" id="IPR058540">
    <property type="entry name" value="Ig_TPPC8_3rd"/>
</dbReference>
<dbReference type="InterPro" id="IPR024420">
    <property type="entry name" value="TRAPP_III_complex_Trs85"/>
</dbReference>
<feature type="domain" description="TPPC8 C-terminal Ig-like" evidence="2">
    <location>
        <begin position="1346"/>
        <end position="1457"/>
    </location>
</feature>
<evidence type="ECO:0000259" key="5">
    <source>
        <dbReference type="Pfam" id="PF24546"/>
    </source>
</evidence>
<feature type="domain" description="TPPC8 second Ig-like" evidence="3">
    <location>
        <begin position="984"/>
        <end position="1109"/>
    </location>
</feature>
<dbReference type="InterPro" id="IPR058538">
    <property type="entry name" value="Ig_TPPC8_2nd"/>
</dbReference>
<dbReference type="PANTHER" id="PTHR12975">
    <property type="entry name" value="TRANSPORT PROTEIN TRAPP"/>
    <property type="match status" value="1"/>
</dbReference>
<reference evidence="6 7" key="1">
    <citation type="submission" date="2024-01" db="EMBL/GenBank/DDBJ databases">
        <title>The genome of the rayed Mediterranean limpet Patella caerulea (Linnaeus, 1758).</title>
        <authorList>
            <person name="Anh-Thu Weber A."/>
            <person name="Halstead-Nussloch G."/>
        </authorList>
    </citation>
    <scope>NUCLEOTIDE SEQUENCE [LARGE SCALE GENOMIC DNA]</scope>
    <source>
        <strain evidence="6">AATW-2023a</strain>
        <tissue evidence="6">Whole specimen</tissue>
    </source>
</reference>
<evidence type="ECO:0000259" key="3">
    <source>
        <dbReference type="Pfam" id="PF24544"/>
    </source>
</evidence>
<evidence type="ECO:0000259" key="4">
    <source>
        <dbReference type="Pfam" id="PF24545"/>
    </source>
</evidence>
<name>A0AAN8Q898_PATCE</name>
<dbReference type="InterPro" id="IPR058541">
    <property type="entry name" value="Ig_TPPC8_1st"/>
</dbReference>
<dbReference type="Pfam" id="PF24544">
    <property type="entry name" value="Ig_TPPC8_2nd"/>
    <property type="match status" value="1"/>
</dbReference>
<sequence>MAKCKQTAEEFIQNTFSPHVAVLCSAEAEVLCQKNNLTFVQLVQPFCRLATEVHTRDPNNLPHVIRNLRLNVCDMTNPGYPTQPAAIRKLLNDAVANTQLPSRDGGKSNVTSVGNYDLQLNSSTPWFESYREMFLKIMPPSDHEYLNNCLGCIFVVSSSHADPVATFQSLANQQLQQQQQFPNKTPRWFCQGILHYFVLLHDVIEGEQARAESIYQMMKSTFPPTCCHLLQINSRSLQAVDTMRSEASLPDPWSQFIPKPVEPQIQYSHKPRYFIAWEGVDYDYAETDDTAFPSRLSEGPETVDDSIMTSSLEFDDKTNLVPGMSDSIPNLSNPLMDHPLAFSSNDLRDPLSGPNSPDGDPTAAANGYQDGRSTTPGTSDKTKSRVHGICLTTSDMDRLRIFMHEFVVKALVPWAERQMRIFSEQLTSRKGIHRSIFSATKKWFGGNKPSGYVPSNQNTTVVYTSDAPELQLRRMADLAFLFQMFEFAYQTYHTAKRDFNNDHAWLHLAGTLEMASLSIFMQGNQAQRPYPHHYMESAITTYIATCRNPQFATRATLTSTDALKSRGMFREAAMQFLKLTNEDSDLSSALFLEQAAHCFINMKVPLVRKYSFHIILAGHRFNKSVQRKHALRSYSQALQIYKSKHWSLAEDHIHFTIGRQSFNLKQLENATAAFKHLLGEDSLQVPTQQGSFLREYLFVYKQLLSQEAGENSSYGRLPELPLPNVNANATKVLLGKKSTPSENVRKTPASGIWFDEDPANVTVWQKLEENLVKSANRGSLPAMFQQTIQCFTNHTENKYSPTGFVGEPITVEVNVENPLQVTLVLSEVMLLWSFLPCIAGTDKPQLISNEISTGVKNNLADEIIQTAVIKEVVLQGKESQPIHLTLVPRQPGELRIVGLAYNLGTTPQQPVVTLPGESNKSSYFSSVFVRGKQRLEVQGPRLNNTKEDKINKAYGPDRRLDLVVQEEMPILQVNFCDFPDTLLCGEVHCIEIEFTNCGRSPLRTLKLTTSHPEFCTFGVGSDLPKYPYVYQQRSSKTDTSMCDKIDSKDFFNVSNVLDIVLSDNVLKPGEKISLPMWLRGNDIGGVHEVDFLFYYEPLTHQSKIKYRILRHRAIINTVESLSVHVSAFQSSACVSRNSGEELNSCTISCELENLSQVQIQRPHIQELQITQVSCVSPVWQISSLSTCDQKGIRIGSRECLQLVLKGIKSNQRNGGKLLISEVPFDIEQVNSVSTPCCDFYRRSQIWHETRRKQDTASDKDRQFEMLNQALNVKMILICLWKAFVAQENGQMKILVGQHHVHLETVNNVVTSYPLILASSDQTQLKFIREIEPENEVKPRPEVTTKLVSYSFLYKTSIKHDFNSGLCIVPVSLKLQNHSGVKLDILIDTCQVTDRLKAVQTTDGLQAHLIPISTSFNWVGQTLAQVSLDVGENKQVPLRAGFCRPGMYNLNNLAVFVTYMKDQSEMIQQNHVTPNVLTLIDLFET</sequence>
<dbReference type="Pfam" id="PF12739">
    <property type="entry name" value="TRAPPC-Trs85"/>
    <property type="match status" value="1"/>
</dbReference>
<feature type="domain" description="TPPC8 first Ig-like" evidence="4">
    <location>
        <begin position="757"/>
        <end position="983"/>
    </location>
</feature>
<evidence type="ECO:0008006" key="8">
    <source>
        <dbReference type="Google" id="ProtNLM"/>
    </source>
</evidence>
<evidence type="ECO:0000313" key="7">
    <source>
        <dbReference type="Proteomes" id="UP001347796"/>
    </source>
</evidence>
<feature type="domain" description="TPPC8 third Ig-like" evidence="5">
    <location>
        <begin position="1115"/>
        <end position="1301"/>
    </location>
</feature>
<gene>
    <name evidence="6" type="ORF">SNE40_007429</name>
</gene>
<dbReference type="EMBL" id="JAZGQO010000006">
    <property type="protein sequence ID" value="KAK6185130.1"/>
    <property type="molecule type" value="Genomic_DNA"/>
</dbReference>
<dbReference type="PANTHER" id="PTHR12975:SF6">
    <property type="entry name" value="TRAFFICKING PROTEIN PARTICLE COMPLEX SUBUNIT 8"/>
    <property type="match status" value="1"/>
</dbReference>
<organism evidence="6 7">
    <name type="scientific">Patella caerulea</name>
    <name type="common">Rayed Mediterranean limpet</name>
    <dbReference type="NCBI Taxonomy" id="87958"/>
    <lineage>
        <taxon>Eukaryota</taxon>
        <taxon>Metazoa</taxon>
        <taxon>Spiralia</taxon>
        <taxon>Lophotrochozoa</taxon>
        <taxon>Mollusca</taxon>
        <taxon>Gastropoda</taxon>
        <taxon>Patellogastropoda</taxon>
        <taxon>Patelloidea</taxon>
        <taxon>Patellidae</taxon>
        <taxon>Patella</taxon>
    </lineage>
</organism>
<protein>
    <recommendedName>
        <fullName evidence="8">Trafficking protein particle complex subunit 8</fullName>
    </recommendedName>
</protein>
<evidence type="ECO:0000256" key="1">
    <source>
        <dbReference type="SAM" id="MobiDB-lite"/>
    </source>
</evidence>
<proteinExistence type="predicted"/>
<dbReference type="Pfam" id="PF24546">
    <property type="entry name" value="Ig_TPPC8_3rd"/>
    <property type="match status" value="1"/>
</dbReference>
<dbReference type="Proteomes" id="UP001347796">
    <property type="component" value="Unassembled WGS sequence"/>
</dbReference>
<comment type="caution">
    <text evidence="6">The sequence shown here is derived from an EMBL/GenBank/DDBJ whole genome shotgun (WGS) entry which is preliminary data.</text>
</comment>